<organism evidence="1 2">
    <name type="scientific">Collinsella aerofaciens</name>
    <dbReference type="NCBI Taxonomy" id="74426"/>
    <lineage>
        <taxon>Bacteria</taxon>
        <taxon>Bacillati</taxon>
        <taxon>Actinomycetota</taxon>
        <taxon>Coriobacteriia</taxon>
        <taxon>Coriobacteriales</taxon>
        <taxon>Coriobacteriaceae</taxon>
        <taxon>Collinsella</taxon>
    </lineage>
</organism>
<accession>A0A6N9JIL1</accession>
<reference evidence="1 2" key="1">
    <citation type="journal article" date="2019" name="Nat. Med.">
        <title>A library of human gut bacterial isolates paired with longitudinal multiomics data enables mechanistic microbiome research.</title>
        <authorList>
            <person name="Poyet M."/>
            <person name="Groussin M."/>
            <person name="Gibbons S.M."/>
            <person name="Avila-Pacheco J."/>
            <person name="Jiang X."/>
            <person name="Kearney S.M."/>
            <person name="Perrotta A.R."/>
            <person name="Berdy B."/>
            <person name="Zhao S."/>
            <person name="Lieberman T.D."/>
            <person name="Swanson P.K."/>
            <person name="Smith M."/>
            <person name="Roesemann S."/>
            <person name="Alexander J.E."/>
            <person name="Rich S.A."/>
            <person name="Livny J."/>
            <person name="Vlamakis H."/>
            <person name="Clish C."/>
            <person name="Bullock K."/>
            <person name="Deik A."/>
            <person name="Scott J."/>
            <person name="Pierce K.A."/>
            <person name="Xavier R.J."/>
            <person name="Alm E.J."/>
        </authorList>
    </citation>
    <scope>NUCLEOTIDE SEQUENCE [LARGE SCALE GENOMIC DNA]</scope>
    <source>
        <strain evidence="1 2">BIOML-A20</strain>
    </source>
</reference>
<dbReference type="Proteomes" id="UP000469380">
    <property type="component" value="Unassembled WGS sequence"/>
</dbReference>
<dbReference type="EMBL" id="WWSR01000009">
    <property type="protein sequence ID" value="MZJ39547.1"/>
    <property type="molecule type" value="Genomic_DNA"/>
</dbReference>
<dbReference type="RefSeq" id="WP_161160499.1">
    <property type="nucleotide sequence ID" value="NZ_WWSR01000009.1"/>
</dbReference>
<protein>
    <submittedName>
        <fullName evidence="1">Uncharacterized protein</fullName>
    </submittedName>
</protein>
<evidence type="ECO:0000313" key="2">
    <source>
        <dbReference type="Proteomes" id="UP000469380"/>
    </source>
</evidence>
<gene>
    <name evidence="1" type="ORF">GT464_06240</name>
</gene>
<dbReference type="AlphaFoldDB" id="A0A6N9JIL1"/>
<proteinExistence type="predicted"/>
<name>A0A6N9JIL1_9ACTN</name>
<comment type="caution">
    <text evidence="1">The sequence shown here is derived from an EMBL/GenBank/DDBJ whole genome shotgun (WGS) entry which is preliminary data.</text>
</comment>
<sequence length="113" mass="11448">MAAPEVTYAFYRDEWHGTLGESAFGASLPRALAVVRDRVFPADPAGDPGAYSRAACAAVDVDAAYGGSAAAIASVTTGTVSMSFGDGSSRRADMVRAVDSELAGTPLAFKGLG</sequence>
<evidence type="ECO:0000313" key="1">
    <source>
        <dbReference type="EMBL" id="MZJ39547.1"/>
    </source>
</evidence>